<organism evidence="3 4">
    <name type="scientific">Desulfosarcina alkanivorans</name>
    <dbReference type="NCBI Taxonomy" id="571177"/>
    <lineage>
        <taxon>Bacteria</taxon>
        <taxon>Pseudomonadati</taxon>
        <taxon>Thermodesulfobacteriota</taxon>
        <taxon>Desulfobacteria</taxon>
        <taxon>Desulfobacterales</taxon>
        <taxon>Desulfosarcinaceae</taxon>
        <taxon>Desulfosarcina</taxon>
    </lineage>
</organism>
<accession>A0A5K7YM37</accession>
<evidence type="ECO:0000259" key="2">
    <source>
        <dbReference type="Pfam" id="PF07879"/>
    </source>
</evidence>
<feature type="compositionally biased region" description="Basic and acidic residues" evidence="1">
    <location>
        <begin position="152"/>
        <end position="161"/>
    </location>
</feature>
<evidence type="ECO:0000313" key="4">
    <source>
        <dbReference type="Proteomes" id="UP000427906"/>
    </source>
</evidence>
<gene>
    <name evidence="3" type="ORF">DSCA_38180</name>
</gene>
<protein>
    <recommendedName>
        <fullName evidence="2">PHA accumulation regulator DNA-binding N-terminal domain-containing protein</fullName>
    </recommendedName>
</protein>
<dbReference type="InterPro" id="IPR012909">
    <property type="entry name" value="PHA_DNA-bd_N"/>
</dbReference>
<dbReference type="RefSeq" id="WP_155317879.1">
    <property type="nucleotide sequence ID" value="NZ_AP021874.1"/>
</dbReference>
<proteinExistence type="predicted"/>
<feature type="domain" description="PHA accumulation regulator DNA-binding N-terminal" evidence="2">
    <location>
        <begin position="6"/>
        <end position="65"/>
    </location>
</feature>
<feature type="region of interest" description="Disordered" evidence="1">
    <location>
        <begin position="147"/>
        <end position="171"/>
    </location>
</feature>
<sequence>MSNPLILKKYSNRRLYDTRKSCYVTLEDVAGMIRSGEEVQIQDAGTKEDVTAFILTQIVLEVAKRKNSLLPVPVLHLIIRYGDNALGEFFDKYFQKTIQNYLQTKKAFDEQFGQWLDMGLDMSRRMPEMMPGGAPVNAMMEMFGLSGAPAAQKERKDRDAQDTSDENESGA</sequence>
<dbReference type="EMBL" id="AP021874">
    <property type="protein sequence ID" value="BBO69888.1"/>
    <property type="molecule type" value="Genomic_DNA"/>
</dbReference>
<dbReference type="AlphaFoldDB" id="A0A5K7YM37"/>
<dbReference type="Proteomes" id="UP000427906">
    <property type="component" value="Chromosome"/>
</dbReference>
<dbReference type="Pfam" id="PF07879">
    <property type="entry name" value="PHB_acc_N"/>
    <property type="match status" value="1"/>
</dbReference>
<name>A0A5K7YM37_9BACT</name>
<keyword evidence="4" id="KW-1185">Reference proteome</keyword>
<dbReference type="KEGG" id="dalk:DSCA_38180"/>
<reference evidence="3 4" key="1">
    <citation type="submission" date="2019-11" db="EMBL/GenBank/DDBJ databases">
        <title>Comparative genomics of hydrocarbon-degrading Desulfosarcina strains.</title>
        <authorList>
            <person name="Watanabe M."/>
            <person name="Kojima H."/>
            <person name="Fukui M."/>
        </authorList>
    </citation>
    <scope>NUCLEOTIDE SEQUENCE [LARGE SCALE GENOMIC DNA]</scope>
    <source>
        <strain evidence="3 4">PL12</strain>
    </source>
</reference>
<evidence type="ECO:0000313" key="3">
    <source>
        <dbReference type="EMBL" id="BBO69888.1"/>
    </source>
</evidence>
<evidence type="ECO:0000256" key="1">
    <source>
        <dbReference type="SAM" id="MobiDB-lite"/>
    </source>
</evidence>
<dbReference type="OrthoDB" id="9795345at2"/>
<feature type="compositionally biased region" description="Acidic residues" evidence="1">
    <location>
        <begin position="162"/>
        <end position="171"/>
    </location>
</feature>